<keyword evidence="9" id="KW-1185">Reference proteome</keyword>
<evidence type="ECO:0000256" key="5">
    <source>
        <dbReference type="ARBA" id="ARBA00023136"/>
    </source>
</evidence>
<feature type="transmembrane region" description="Helical" evidence="6">
    <location>
        <begin position="58"/>
        <end position="80"/>
    </location>
</feature>
<protein>
    <recommendedName>
        <fullName evidence="6">TVP38/TMEM64 family membrane protein</fullName>
    </recommendedName>
</protein>
<keyword evidence="3 6" id="KW-0812">Transmembrane</keyword>
<dbReference type="Proteomes" id="UP000233440">
    <property type="component" value="Unassembled WGS sequence"/>
</dbReference>
<keyword evidence="5 6" id="KW-0472">Membrane</keyword>
<evidence type="ECO:0000313" key="8">
    <source>
        <dbReference type="EMBL" id="PKR86709.1"/>
    </source>
</evidence>
<evidence type="ECO:0000256" key="2">
    <source>
        <dbReference type="ARBA" id="ARBA00022475"/>
    </source>
</evidence>
<reference evidence="8 9" key="1">
    <citation type="submission" date="2017-11" db="EMBL/GenBank/DDBJ databases">
        <title>Bacillus camelliae sp. nov., isolated from pu'er tea.</title>
        <authorList>
            <person name="Niu L."/>
        </authorList>
    </citation>
    <scope>NUCLEOTIDE SEQUENCE [LARGE SCALE GENOMIC DNA]</scope>
    <source>
        <strain evidence="8 9">7578-1</strain>
    </source>
</reference>
<comment type="subcellular location">
    <subcellularLocation>
        <location evidence="1 6">Cell membrane</location>
        <topology evidence="1 6">Multi-pass membrane protein</topology>
    </subcellularLocation>
</comment>
<dbReference type="PANTHER" id="PTHR12677:SF55">
    <property type="entry name" value="UNDECAPRENYL PHOSPHATE TRANSPORTER SAOUHSC_00901-RELATED"/>
    <property type="match status" value="1"/>
</dbReference>
<keyword evidence="2 6" id="KW-1003">Cell membrane</keyword>
<evidence type="ECO:0000256" key="1">
    <source>
        <dbReference type="ARBA" id="ARBA00004651"/>
    </source>
</evidence>
<evidence type="ECO:0000256" key="6">
    <source>
        <dbReference type="RuleBase" id="RU366058"/>
    </source>
</evidence>
<dbReference type="EMBL" id="PIQO01000001">
    <property type="protein sequence ID" value="PKR86709.1"/>
    <property type="molecule type" value="Genomic_DNA"/>
</dbReference>
<keyword evidence="4 6" id="KW-1133">Transmembrane helix</keyword>
<feature type="domain" description="VTT" evidence="7">
    <location>
        <begin position="44"/>
        <end position="161"/>
    </location>
</feature>
<feature type="transmembrane region" description="Helical" evidence="6">
    <location>
        <begin position="110"/>
        <end position="131"/>
    </location>
</feature>
<feature type="transmembrane region" description="Helical" evidence="6">
    <location>
        <begin position="171"/>
        <end position="187"/>
    </location>
</feature>
<dbReference type="AlphaFoldDB" id="A0A2N3LQ69"/>
<dbReference type="RefSeq" id="WP_101352359.1">
    <property type="nucleotide sequence ID" value="NZ_PIQO01000001.1"/>
</dbReference>
<evidence type="ECO:0000256" key="3">
    <source>
        <dbReference type="ARBA" id="ARBA00022692"/>
    </source>
</evidence>
<feature type="transmembrane region" description="Helical" evidence="6">
    <location>
        <begin position="28"/>
        <end position="51"/>
    </location>
</feature>
<gene>
    <name evidence="8" type="ORF">CWO92_01210</name>
</gene>
<dbReference type="OrthoDB" id="1651121at2"/>
<dbReference type="InterPro" id="IPR015414">
    <property type="entry name" value="TMEM64"/>
</dbReference>
<organism evidence="8 9">
    <name type="scientific">Heyndrickxia camelliae</name>
    <dbReference type="NCBI Taxonomy" id="1707093"/>
    <lineage>
        <taxon>Bacteria</taxon>
        <taxon>Bacillati</taxon>
        <taxon>Bacillota</taxon>
        <taxon>Bacilli</taxon>
        <taxon>Bacillales</taxon>
        <taxon>Bacillaceae</taxon>
        <taxon>Heyndrickxia</taxon>
    </lineage>
</organism>
<evidence type="ECO:0000313" key="9">
    <source>
        <dbReference type="Proteomes" id="UP000233440"/>
    </source>
</evidence>
<dbReference type="Pfam" id="PF09335">
    <property type="entry name" value="VTT_dom"/>
    <property type="match status" value="1"/>
</dbReference>
<dbReference type="PANTHER" id="PTHR12677">
    <property type="entry name" value="GOLGI APPARATUS MEMBRANE PROTEIN TVP38-RELATED"/>
    <property type="match status" value="1"/>
</dbReference>
<sequence>MDFHTIKDWLTVDNIMHLMEQYRTLGPLPGILLIVLEAFFPFIPLFLIVLANANAFGLWLGFLISWIGCSLGAILVFLVLRKFGKTKALAFLYRNRQVQKVMSWIERHGFGPIFLMICFPFTPSAVVNIVAGLSRISVFQYILAVLAGKMVMVFFISYVGYDIFSLVKKPVRTAIVLVAMFFLWFIGKRLEKKLAKKTEKKHTQA</sequence>
<accession>A0A2N3LQ69</accession>
<proteinExistence type="inferred from homology"/>
<dbReference type="GO" id="GO:0005886">
    <property type="term" value="C:plasma membrane"/>
    <property type="evidence" value="ECO:0007669"/>
    <property type="project" value="UniProtKB-SubCell"/>
</dbReference>
<evidence type="ECO:0000256" key="4">
    <source>
        <dbReference type="ARBA" id="ARBA00022989"/>
    </source>
</evidence>
<evidence type="ECO:0000259" key="7">
    <source>
        <dbReference type="Pfam" id="PF09335"/>
    </source>
</evidence>
<comment type="caution">
    <text evidence="8">The sequence shown here is derived from an EMBL/GenBank/DDBJ whole genome shotgun (WGS) entry which is preliminary data.</text>
</comment>
<name>A0A2N3LQ69_9BACI</name>
<dbReference type="InterPro" id="IPR032816">
    <property type="entry name" value="VTT_dom"/>
</dbReference>
<comment type="similarity">
    <text evidence="6">Belongs to the TVP38/TMEM64 family.</text>
</comment>
<feature type="transmembrane region" description="Helical" evidence="6">
    <location>
        <begin position="138"/>
        <end position="159"/>
    </location>
</feature>